<dbReference type="Proteomes" id="UP000324222">
    <property type="component" value="Unassembled WGS sequence"/>
</dbReference>
<gene>
    <name evidence="2" type="ORF">E2C01_074692</name>
</gene>
<proteinExistence type="predicted"/>
<feature type="compositionally biased region" description="Polar residues" evidence="1">
    <location>
        <begin position="13"/>
        <end position="32"/>
    </location>
</feature>
<evidence type="ECO:0000256" key="1">
    <source>
        <dbReference type="SAM" id="MobiDB-lite"/>
    </source>
</evidence>
<evidence type="ECO:0000313" key="3">
    <source>
        <dbReference type="Proteomes" id="UP000324222"/>
    </source>
</evidence>
<reference evidence="2 3" key="1">
    <citation type="submission" date="2019-05" db="EMBL/GenBank/DDBJ databases">
        <title>Another draft genome of Portunus trituberculatus and its Hox gene families provides insights of decapod evolution.</title>
        <authorList>
            <person name="Jeong J.-H."/>
            <person name="Song I."/>
            <person name="Kim S."/>
            <person name="Choi T."/>
            <person name="Kim D."/>
            <person name="Ryu S."/>
            <person name="Kim W."/>
        </authorList>
    </citation>
    <scope>NUCLEOTIDE SEQUENCE [LARGE SCALE GENOMIC DNA]</scope>
    <source>
        <tissue evidence="2">Muscle</tissue>
    </source>
</reference>
<comment type="caution">
    <text evidence="2">The sequence shown here is derived from an EMBL/GenBank/DDBJ whole genome shotgun (WGS) entry which is preliminary data.</text>
</comment>
<evidence type="ECO:0000313" key="2">
    <source>
        <dbReference type="EMBL" id="MPC80124.1"/>
    </source>
</evidence>
<accession>A0A5B7IHW4</accession>
<name>A0A5B7IHW4_PORTR</name>
<keyword evidence="3" id="KW-1185">Reference proteome</keyword>
<feature type="region of interest" description="Disordered" evidence="1">
    <location>
        <begin position="150"/>
        <end position="183"/>
    </location>
</feature>
<dbReference type="EMBL" id="VSRR010053080">
    <property type="protein sequence ID" value="MPC80124.1"/>
    <property type="molecule type" value="Genomic_DNA"/>
</dbReference>
<sequence>MKDIEKLGGGSGNSRPTSSTLITGISSAQPATPQAPHSPVASTSAVPPVAPDVVLSLKQFWKKFQIKQAPHLKLQEEKRQKQETLLQQTTNSIQQVPGMPAVDNEAVADIVRERTRELTLQEMMEEDEQELIRQRMISQALADILGDEDAEILDDPPPCDTAAEESQAPPPAHISPVSQEDAEFLGFEEVDTATAREVAAQGEDLEMDPSGGGGH</sequence>
<dbReference type="AlphaFoldDB" id="A0A5B7IHW4"/>
<protein>
    <submittedName>
        <fullName evidence="2">Uncharacterized protein</fullName>
    </submittedName>
</protein>
<organism evidence="2 3">
    <name type="scientific">Portunus trituberculatus</name>
    <name type="common">Swimming crab</name>
    <name type="synonym">Neptunus trituberculatus</name>
    <dbReference type="NCBI Taxonomy" id="210409"/>
    <lineage>
        <taxon>Eukaryota</taxon>
        <taxon>Metazoa</taxon>
        <taxon>Ecdysozoa</taxon>
        <taxon>Arthropoda</taxon>
        <taxon>Crustacea</taxon>
        <taxon>Multicrustacea</taxon>
        <taxon>Malacostraca</taxon>
        <taxon>Eumalacostraca</taxon>
        <taxon>Eucarida</taxon>
        <taxon>Decapoda</taxon>
        <taxon>Pleocyemata</taxon>
        <taxon>Brachyura</taxon>
        <taxon>Eubrachyura</taxon>
        <taxon>Portunoidea</taxon>
        <taxon>Portunidae</taxon>
        <taxon>Portuninae</taxon>
        <taxon>Portunus</taxon>
    </lineage>
</organism>
<feature type="region of interest" description="Disordered" evidence="1">
    <location>
        <begin position="1"/>
        <end position="46"/>
    </location>
</feature>